<keyword evidence="4" id="KW-0833">Ubl conjugation pathway</keyword>
<proteinExistence type="predicted"/>
<evidence type="ECO:0000256" key="1">
    <source>
        <dbReference type="ARBA" id="ARBA00022618"/>
    </source>
</evidence>
<evidence type="ECO:0000256" key="3">
    <source>
        <dbReference type="ARBA" id="ARBA00022776"/>
    </source>
</evidence>
<dbReference type="GO" id="GO:0016567">
    <property type="term" value="P:protein ubiquitination"/>
    <property type="evidence" value="ECO:0007669"/>
    <property type="project" value="TreeGrafter"/>
</dbReference>
<name>A0A2H9TPU2_9FUNG</name>
<keyword evidence="6" id="KW-0131">Cell cycle</keyword>
<evidence type="ECO:0000256" key="5">
    <source>
        <dbReference type="ARBA" id="ARBA00022803"/>
    </source>
</evidence>
<dbReference type="PANTHER" id="PTHR12558">
    <property type="entry name" value="CELL DIVISION CYCLE 16,23,27"/>
    <property type="match status" value="1"/>
</dbReference>
<gene>
    <name evidence="8" type="ORF">PSACC_00450</name>
</gene>
<dbReference type="PANTHER" id="PTHR12558:SF9">
    <property type="entry name" value="CELL DIVISION CYCLE PROTEIN 16 HOMOLOG"/>
    <property type="match status" value="1"/>
</dbReference>
<keyword evidence="1" id="KW-0132">Cell division</keyword>
<dbReference type="EMBL" id="MTSL01000042">
    <property type="protein sequence ID" value="PJF19736.1"/>
    <property type="molecule type" value="Genomic_DNA"/>
</dbReference>
<dbReference type="SUPFAM" id="SSF48452">
    <property type="entry name" value="TPR-like"/>
    <property type="match status" value="1"/>
</dbReference>
<feature type="repeat" description="TPR" evidence="7">
    <location>
        <begin position="330"/>
        <end position="363"/>
    </location>
</feature>
<evidence type="ECO:0000256" key="7">
    <source>
        <dbReference type="PROSITE-ProRule" id="PRU00339"/>
    </source>
</evidence>
<evidence type="ECO:0000256" key="2">
    <source>
        <dbReference type="ARBA" id="ARBA00022737"/>
    </source>
</evidence>
<dbReference type="Gene3D" id="1.25.40.10">
    <property type="entry name" value="Tetratricopeptide repeat domain"/>
    <property type="match status" value="1"/>
</dbReference>
<evidence type="ECO:0000256" key="4">
    <source>
        <dbReference type="ARBA" id="ARBA00022786"/>
    </source>
</evidence>
<dbReference type="AlphaFoldDB" id="A0A2H9TPU2"/>
<keyword evidence="3" id="KW-0498">Mitosis</keyword>
<keyword evidence="5 7" id="KW-0802">TPR repeat</keyword>
<keyword evidence="9" id="KW-1185">Reference proteome</keyword>
<dbReference type="GO" id="GO:0051301">
    <property type="term" value="P:cell division"/>
    <property type="evidence" value="ECO:0007669"/>
    <property type="project" value="UniProtKB-KW"/>
</dbReference>
<dbReference type="GO" id="GO:0005737">
    <property type="term" value="C:cytoplasm"/>
    <property type="evidence" value="ECO:0007669"/>
    <property type="project" value="TreeGrafter"/>
</dbReference>
<dbReference type="OrthoDB" id="10006270at2759"/>
<dbReference type="InterPro" id="IPR019734">
    <property type="entry name" value="TPR_rpt"/>
</dbReference>
<sequence>MKSSPECNAEKVFDLQQRVLVYLQNGMLLEAQNILEHIINWMPRQWPDYIQYFQVLERMGRHCSIIQLGKKYAASIKLSTEGHFFVQLAILRSMIHTENADAIKELTSALLIDLESVAVEAHGDTPLGYKPTLDRPVLRAFLLCILSDQDRKEGKLAAARDQQKKSYQEDPLSNPDIFVRLNPTLQKIDQFFEREDYLQCINLITLNGIQWSENTGLSEKLAASYFSLKNSSQVYALANTLRKSRPNSALAKAKDADPLYIPAWLALGHSFAAMGDHEQTLMSYARIIRHIDDHCVPTLVAMAAEYHRVGKPVLASPFLSIALGVKPDDYGALNELGVLFFLRGEYREALDAFVRAEATSTSRNTRSIIIRNRILTKLKSDHLHGNLPAMIDTIQVAIEDPVLGSTPFIQELAHYLTESMELKRHFLSGAIVGLSCQQDRHKARGLVQRLVSSVNE</sequence>
<evidence type="ECO:0000313" key="8">
    <source>
        <dbReference type="EMBL" id="PJF19736.1"/>
    </source>
</evidence>
<keyword evidence="2" id="KW-0677">Repeat</keyword>
<dbReference type="PROSITE" id="PS50005">
    <property type="entry name" value="TPR"/>
    <property type="match status" value="1"/>
</dbReference>
<dbReference type="SMART" id="SM00028">
    <property type="entry name" value="TPR"/>
    <property type="match status" value="3"/>
</dbReference>
<dbReference type="GO" id="GO:0045842">
    <property type="term" value="P:positive regulation of mitotic metaphase/anaphase transition"/>
    <property type="evidence" value="ECO:0007669"/>
    <property type="project" value="TreeGrafter"/>
</dbReference>
<protein>
    <submittedName>
        <fullName evidence="8">Uncharacterized protein</fullName>
    </submittedName>
</protein>
<dbReference type="InterPro" id="IPR011990">
    <property type="entry name" value="TPR-like_helical_dom_sf"/>
</dbReference>
<dbReference type="GO" id="GO:0005680">
    <property type="term" value="C:anaphase-promoting complex"/>
    <property type="evidence" value="ECO:0007669"/>
    <property type="project" value="UniProtKB-ARBA"/>
</dbReference>
<evidence type="ECO:0000256" key="6">
    <source>
        <dbReference type="ARBA" id="ARBA00023306"/>
    </source>
</evidence>
<reference evidence="8 9" key="1">
    <citation type="submission" date="2016-10" db="EMBL/GenBank/DDBJ databases">
        <title>The genome of Paramicrosporidium saccamoebae is the missing link in understanding Cryptomycota and Microsporidia evolution.</title>
        <authorList>
            <person name="Quandt C.A."/>
            <person name="Beaudet D."/>
            <person name="Corsaro D."/>
            <person name="Michel R."/>
            <person name="Corradi N."/>
            <person name="James T."/>
        </authorList>
    </citation>
    <scope>NUCLEOTIDE SEQUENCE [LARGE SCALE GENOMIC DNA]</scope>
    <source>
        <strain evidence="8 9">KSL3</strain>
    </source>
</reference>
<organism evidence="8 9">
    <name type="scientific">Paramicrosporidium saccamoebae</name>
    <dbReference type="NCBI Taxonomy" id="1246581"/>
    <lineage>
        <taxon>Eukaryota</taxon>
        <taxon>Fungi</taxon>
        <taxon>Fungi incertae sedis</taxon>
        <taxon>Cryptomycota</taxon>
        <taxon>Cryptomycota incertae sedis</taxon>
        <taxon>Paramicrosporidium</taxon>
    </lineage>
</organism>
<comment type="caution">
    <text evidence="8">The sequence shown here is derived from an EMBL/GenBank/DDBJ whole genome shotgun (WGS) entry which is preliminary data.</text>
</comment>
<dbReference type="STRING" id="1246581.A0A2H9TPU2"/>
<accession>A0A2H9TPU2</accession>
<evidence type="ECO:0000313" key="9">
    <source>
        <dbReference type="Proteomes" id="UP000240830"/>
    </source>
</evidence>
<dbReference type="GO" id="GO:0031145">
    <property type="term" value="P:anaphase-promoting complex-dependent catabolic process"/>
    <property type="evidence" value="ECO:0007669"/>
    <property type="project" value="TreeGrafter"/>
</dbReference>
<dbReference type="Proteomes" id="UP000240830">
    <property type="component" value="Unassembled WGS sequence"/>
</dbReference>